<accession>A0A9N7YLU1</accession>
<keyword evidence="3" id="KW-1185">Reference proteome</keyword>
<feature type="compositionally biased region" description="Basic and acidic residues" evidence="1">
    <location>
        <begin position="43"/>
        <end position="59"/>
    </location>
</feature>
<organism evidence="2 3">
    <name type="scientific">Pleuronectes platessa</name>
    <name type="common">European plaice</name>
    <dbReference type="NCBI Taxonomy" id="8262"/>
    <lineage>
        <taxon>Eukaryota</taxon>
        <taxon>Metazoa</taxon>
        <taxon>Chordata</taxon>
        <taxon>Craniata</taxon>
        <taxon>Vertebrata</taxon>
        <taxon>Euteleostomi</taxon>
        <taxon>Actinopterygii</taxon>
        <taxon>Neopterygii</taxon>
        <taxon>Teleostei</taxon>
        <taxon>Neoteleostei</taxon>
        <taxon>Acanthomorphata</taxon>
        <taxon>Carangaria</taxon>
        <taxon>Pleuronectiformes</taxon>
        <taxon>Pleuronectoidei</taxon>
        <taxon>Pleuronectidae</taxon>
        <taxon>Pleuronectes</taxon>
    </lineage>
</organism>
<proteinExistence type="predicted"/>
<dbReference type="Proteomes" id="UP001153269">
    <property type="component" value="Unassembled WGS sequence"/>
</dbReference>
<evidence type="ECO:0000256" key="1">
    <source>
        <dbReference type="SAM" id="MobiDB-lite"/>
    </source>
</evidence>
<reference evidence="2" key="1">
    <citation type="submission" date="2020-03" db="EMBL/GenBank/DDBJ databases">
        <authorList>
            <person name="Weist P."/>
        </authorList>
    </citation>
    <scope>NUCLEOTIDE SEQUENCE</scope>
</reference>
<protein>
    <submittedName>
        <fullName evidence="2">Uncharacterized protein</fullName>
    </submittedName>
</protein>
<evidence type="ECO:0000313" key="2">
    <source>
        <dbReference type="EMBL" id="CAB1430338.1"/>
    </source>
</evidence>
<dbReference type="AlphaFoldDB" id="A0A9N7YLU1"/>
<feature type="non-terminal residue" evidence="2">
    <location>
        <position position="73"/>
    </location>
</feature>
<comment type="caution">
    <text evidence="2">The sequence shown here is derived from an EMBL/GenBank/DDBJ whole genome shotgun (WGS) entry which is preliminary data.</text>
</comment>
<gene>
    <name evidence="2" type="ORF">PLEPLA_LOCUS18320</name>
</gene>
<name>A0A9N7YLU1_PLEPL</name>
<sequence length="73" mass="8025">TEESGARPLPVAREQLRLHLGERAQDSPFAEWAAASGGGQRRGNTERKARKEEGEKEESYLTGLKENNGVEST</sequence>
<feature type="region of interest" description="Disordered" evidence="1">
    <location>
        <begin position="22"/>
        <end position="73"/>
    </location>
</feature>
<dbReference type="EMBL" id="CADEAL010001224">
    <property type="protein sequence ID" value="CAB1430338.1"/>
    <property type="molecule type" value="Genomic_DNA"/>
</dbReference>
<evidence type="ECO:0000313" key="3">
    <source>
        <dbReference type="Proteomes" id="UP001153269"/>
    </source>
</evidence>